<gene>
    <name evidence="1" type="ORF">L1987_38444</name>
</gene>
<keyword evidence="2" id="KW-1185">Reference proteome</keyword>
<name>A0ACB9HL11_9ASTR</name>
<accession>A0ACB9HL11</accession>
<organism evidence="1 2">
    <name type="scientific">Smallanthus sonchifolius</name>
    <dbReference type="NCBI Taxonomy" id="185202"/>
    <lineage>
        <taxon>Eukaryota</taxon>
        <taxon>Viridiplantae</taxon>
        <taxon>Streptophyta</taxon>
        <taxon>Embryophyta</taxon>
        <taxon>Tracheophyta</taxon>
        <taxon>Spermatophyta</taxon>
        <taxon>Magnoliopsida</taxon>
        <taxon>eudicotyledons</taxon>
        <taxon>Gunneridae</taxon>
        <taxon>Pentapetalae</taxon>
        <taxon>asterids</taxon>
        <taxon>campanulids</taxon>
        <taxon>Asterales</taxon>
        <taxon>Asteraceae</taxon>
        <taxon>Asteroideae</taxon>
        <taxon>Heliantheae alliance</taxon>
        <taxon>Millerieae</taxon>
        <taxon>Smallanthus</taxon>
    </lineage>
</organism>
<reference evidence="1 2" key="2">
    <citation type="journal article" date="2022" name="Mol. Ecol. Resour.">
        <title>The genomes of chicory, endive, great burdock and yacon provide insights into Asteraceae paleo-polyploidization history and plant inulin production.</title>
        <authorList>
            <person name="Fan W."/>
            <person name="Wang S."/>
            <person name="Wang H."/>
            <person name="Wang A."/>
            <person name="Jiang F."/>
            <person name="Liu H."/>
            <person name="Zhao H."/>
            <person name="Xu D."/>
            <person name="Zhang Y."/>
        </authorList>
    </citation>
    <scope>NUCLEOTIDE SEQUENCE [LARGE SCALE GENOMIC DNA]</scope>
    <source>
        <strain evidence="2">cv. Yunnan</strain>
        <tissue evidence="1">Leaves</tissue>
    </source>
</reference>
<dbReference type="EMBL" id="CM042029">
    <property type="protein sequence ID" value="KAI3795785.1"/>
    <property type="molecule type" value="Genomic_DNA"/>
</dbReference>
<comment type="caution">
    <text evidence="1">The sequence shown here is derived from an EMBL/GenBank/DDBJ whole genome shotgun (WGS) entry which is preliminary data.</text>
</comment>
<evidence type="ECO:0000313" key="2">
    <source>
        <dbReference type="Proteomes" id="UP001056120"/>
    </source>
</evidence>
<evidence type="ECO:0000313" key="1">
    <source>
        <dbReference type="EMBL" id="KAI3795785.1"/>
    </source>
</evidence>
<protein>
    <submittedName>
        <fullName evidence="1">Uncharacterized protein</fullName>
    </submittedName>
</protein>
<dbReference type="Proteomes" id="UP001056120">
    <property type="component" value="Linkage Group LG12"/>
</dbReference>
<reference evidence="2" key="1">
    <citation type="journal article" date="2022" name="Mol. Ecol. Resour.">
        <title>The genomes of chicory, endive, great burdock and yacon provide insights into Asteraceae palaeo-polyploidization history and plant inulin production.</title>
        <authorList>
            <person name="Fan W."/>
            <person name="Wang S."/>
            <person name="Wang H."/>
            <person name="Wang A."/>
            <person name="Jiang F."/>
            <person name="Liu H."/>
            <person name="Zhao H."/>
            <person name="Xu D."/>
            <person name="Zhang Y."/>
        </authorList>
    </citation>
    <scope>NUCLEOTIDE SEQUENCE [LARGE SCALE GENOMIC DNA]</scope>
    <source>
        <strain evidence="2">cv. Yunnan</strain>
    </source>
</reference>
<sequence length="177" mass="19963">MVDLELLRLAVALLATQGNQNVEFGYLENTLKIQENNHHVQEQTLIQEVPNCSPLSTLSCGVPFSSETSSKLMDQNVDQNILHLRPNICQTSVKKSVLLDNCHRMDRQSNFSNNVNLMSSFLPSSTVCTPSSSRTPINSNSNSAYINESIIEEDREISYCRNMFNYELQVLNANVFM</sequence>
<proteinExistence type="predicted"/>